<reference evidence="1" key="1">
    <citation type="journal article" date="2019" name="bioRxiv">
        <title>The Genome of the Zebra Mussel, Dreissena polymorpha: A Resource for Invasive Species Research.</title>
        <authorList>
            <person name="McCartney M.A."/>
            <person name="Auch B."/>
            <person name="Kono T."/>
            <person name="Mallez S."/>
            <person name="Zhang Y."/>
            <person name="Obille A."/>
            <person name="Becker A."/>
            <person name="Abrahante J.E."/>
            <person name="Garbe J."/>
            <person name="Badalamenti J.P."/>
            <person name="Herman A."/>
            <person name="Mangelson H."/>
            <person name="Liachko I."/>
            <person name="Sullivan S."/>
            <person name="Sone E.D."/>
            <person name="Koren S."/>
            <person name="Silverstein K.A.T."/>
            <person name="Beckman K.B."/>
            <person name="Gohl D.M."/>
        </authorList>
    </citation>
    <scope>NUCLEOTIDE SEQUENCE</scope>
    <source>
        <strain evidence="1">Duluth1</strain>
        <tissue evidence="1">Whole animal</tissue>
    </source>
</reference>
<sequence length="149" mass="17100">MFIPIKCKTPLYKNYLFPKTIMEWNNLEEIGMELATLSLPIQIQIHNGLKNFKTQRPEIEPQPSNFEIMTEPDVNNWTAAVITARCRNVEQCITSSAVKRKEPPVEEVVSSDSDDSDIAESDKGIMCKLFYSPCTDTKLQYINIVKWVL</sequence>
<evidence type="ECO:0000313" key="1">
    <source>
        <dbReference type="EMBL" id="KAH3825739.1"/>
    </source>
</evidence>
<name>A0A9D4JWN4_DREPO</name>
<evidence type="ECO:0000313" key="2">
    <source>
        <dbReference type="Proteomes" id="UP000828390"/>
    </source>
</evidence>
<accession>A0A9D4JWN4</accession>
<dbReference type="EMBL" id="JAIWYP010000005">
    <property type="protein sequence ID" value="KAH3825739.1"/>
    <property type="molecule type" value="Genomic_DNA"/>
</dbReference>
<protein>
    <submittedName>
        <fullName evidence="1">Uncharacterized protein</fullName>
    </submittedName>
</protein>
<proteinExistence type="predicted"/>
<reference evidence="1" key="2">
    <citation type="submission" date="2020-11" db="EMBL/GenBank/DDBJ databases">
        <authorList>
            <person name="McCartney M.A."/>
            <person name="Auch B."/>
            <person name="Kono T."/>
            <person name="Mallez S."/>
            <person name="Becker A."/>
            <person name="Gohl D.M."/>
            <person name="Silverstein K.A.T."/>
            <person name="Koren S."/>
            <person name="Bechman K.B."/>
            <person name="Herman A."/>
            <person name="Abrahante J.E."/>
            <person name="Garbe J."/>
        </authorList>
    </citation>
    <scope>NUCLEOTIDE SEQUENCE</scope>
    <source>
        <strain evidence="1">Duluth1</strain>
        <tissue evidence="1">Whole animal</tissue>
    </source>
</reference>
<organism evidence="1 2">
    <name type="scientific">Dreissena polymorpha</name>
    <name type="common">Zebra mussel</name>
    <name type="synonym">Mytilus polymorpha</name>
    <dbReference type="NCBI Taxonomy" id="45954"/>
    <lineage>
        <taxon>Eukaryota</taxon>
        <taxon>Metazoa</taxon>
        <taxon>Spiralia</taxon>
        <taxon>Lophotrochozoa</taxon>
        <taxon>Mollusca</taxon>
        <taxon>Bivalvia</taxon>
        <taxon>Autobranchia</taxon>
        <taxon>Heteroconchia</taxon>
        <taxon>Euheterodonta</taxon>
        <taxon>Imparidentia</taxon>
        <taxon>Neoheterodontei</taxon>
        <taxon>Myida</taxon>
        <taxon>Dreissenoidea</taxon>
        <taxon>Dreissenidae</taxon>
        <taxon>Dreissena</taxon>
    </lineage>
</organism>
<dbReference type="AlphaFoldDB" id="A0A9D4JWN4"/>
<gene>
    <name evidence="1" type="ORF">DPMN_127620</name>
</gene>
<comment type="caution">
    <text evidence="1">The sequence shown here is derived from an EMBL/GenBank/DDBJ whole genome shotgun (WGS) entry which is preliminary data.</text>
</comment>
<dbReference type="Proteomes" id="UP000828390">
    <property type="component" value="Unassembled WGS sequence"/>
</dbReference>
<keyword evidence="2" id="KW-1185">Reference proteome</keyword>